<evidence type="ECO:0000259" key="2">
    <source>
        <dbReference type="PROSITE" id="PS50076"/>
    </source>
</evidence>
<keyword evidence="4" id="KW-1185">Reference proteome</keyword>
<dbReference type="InterPro" id="IPR018253">
    <property type="entry name" value="DnaJ_domain_CS"/>
</dbReference>
<evidence type="ECO:0000256" key="1">
    <source>
        <dbReference type="SAM" id="Phobius"/>
    </source>
</evidence>
<dbReference type="PRINTS" id="PR00625">
    <property type="entry name" value="JDOMAIN"/>
</dbReference>
<dbReference type="PANTHER" id="PTHR24074">
    <property type="entry name" value="CO-CHAPERONE PROTEIN DJLA"/>
    <property type="match status" value="1"/>
</dbReference>
<comment type="caution">
    <text evidence="3">The sequence shown here is derived from an EMBL/GenBank/DDBJ whole genome shotgun (WGS) entry which is preliminary data.</text>
</comment>
<feature type="transmembrane region" description="Helical" evidence="1">
    <location>
        <begin position="96"/>
        <end position="113"/>
    </location>
</feature>
<dbReference type="Pfam" id="PF00226">
    <property type="entry name" value="DnaJ"/>
    <property type="match status" value="1"/>
</dbReference>
<dbReference type="SMART" id="SM00271">
    <property type="entry name" value="DnaJ"/>
    <property type="match status" value="1"/>
</dbReference>
<feature type="domain" description="J" evidence="2">
    <location>
        <begin position="3"/>
        <end position="73"/>
    </location>
</feature>
<dbReference type="AlphaFoldDB" id="A0AAD3T6M6"/>
<dbReference type="CDD" id="cd06257">
    <property type="entry name" value="DnaJ"/>
    <property type="match status" value="1"/>
</dbReference>
<dbReference type="SUPFAM" id="SSF46565">
    <property type="entry name" value="Chaperone J-domain"/>
    <property type="match status" value="1"/>
</dbReference>
<organism evidence="3 4">
    <name type="scientific">Nepenthes gracilis</name>
    <name type="common">Slender pitcher plant</name>
    <dbReference type="NCBI Taxonomy" id="150966"/>
    <lineage>
        <taxon>Eukaryota</taxon>
        <taxon>Viridiplantae</taxon>
        <taxon>Streptophyta</taxon>
        <taxon>Embryophyta</taxon>
        <taxon>Tracheophyta</taxon>
        <taxon>Spermatophyta</taxon>
        <taxon>Magnoliopsida</taxon>
        <taxon>eudicotyledons</taxon>
        <taxon>Gunneridae</taxon>
        <taxon>Pentapetalae</taxon>
        <taxon>Caryophyllales</taxon>
        <taxon>Nepenthaceae</taxon>
        <taxon>Nepenthes</taxon>
    </lineage>
</organism>
<evidence type="ECO:0000313" key="4">
    <source>
        <dbReference type="Proteomes" id="UP001279734"/>
    </source>
</evidence>
<keyword evidence="1" id="KW-1133">Transmembrane helix</keyword>
<sequence>MVDHHRVLGLSKNATKDEIKEAFRKLALKFHPDKHAQSSKSARDDAALKFKQVSEAYEVLMDDRKRAAYNLRYNSRNDNSYSNVGDCSSVLTTRAFLLNLAFAGILLGGSLVFDMSREALWKKNNPGKSFEEALESIEKNRKLVHSEAISCTSSLFSQGIISQIINLQSRFKLLLLFCCHGQSYATTPIGSWQLVFDHHSCLFSGCHWQQVVTAEYHHNLKDPLSAI</sequence>
<dbReference type="Gene3D" id="1.10.287.110">
    <property type="entry name" value="DnaJ domain"/>
    <property type="match status" value="1"/>
</dbReference>
<protein>
    <recommendedName>
        <fullName evidence="2">J domain-containing protein</fullName>
    </recommendedName>
</protein>
<keyword evidence="1" id="KW-0812">Transmembrane</keyword>
<dbReference type="PROSITE" id="PS00636">
    <property type="entry name" value="DNAJ_1"/>
    <property type="match status" value="1"/>
</dbReference>
<name>A0AAD3T6M6_NEPGR</name>
<keyword evidence="1" id="KW-0472">Membrane</keyword>
<dbReference type="PROSITE" id="PS50076">
    <property type="entry name" value="DNAJ_2"/>
    <property type="match status" value="1"/>
</dbReference>
<reference evidence="3" key="1">
    <citation type="submission" date="2023-05" db="EMBL/GenBank/DDBJ databases">
        <title>Nepenthes gracilis genome sequencing.</title>
        <authorList>
            <person name="Fukushima K."/>
        </authorList>
    </citation>
    <scope>NUCLEOTIDE SEQUENCE</scope>
    <source>
        <strain evidence="3">SING2019-196</strain>
    </source>
</reference>
<accession>A0AAD3T6M6</accession>
<proteinExistence type="predicted"/>
<gene>
    <name evidence="3" type="ORF">Nepgr_024814</name>
</gene>
<dbReference type="EMBL" id="BSYO01000025">
    <property type="protein sequence ID" value="GMH22971.1"/>
    <property type="molecule type" value="Genomic_DNA"/>
</dbReference>
<dbReference type="InterPro" id="IPR050817">
    <property type="entry name" value="DjlA_DnaK_co-chaperone"/>
</dbReference>
<dbReference type="Proteomes" id="UP001279734">
    <property type="component" value="Unassembled WGS sequence"/>
</dbReference>
<dbReference type="InterPro" id="IPR001623">
    <property type="entry name" value="DnaJ_domain"/>
</dbReference>
<dbReference type="FunFam" id="1.10.287.110:FF:000073">
    <property type="entry name" value="DnaJ domain protein"/>
    <property type="match status" value="1"/>
</dbReference>
<dbReference type="InterPro" id="IPR036869">
    <property type="entry name" value="J_dom_sf"/>
</dbReference>
<evidence type="ECO:0000313" key="3">
    <source>
        <dbReference type="EMBL" id="GMH22971.1"/>
    </source>
</evidence>